<dbReference type="Gene3D" id="2.20.28.10">
    <property type="match status" value="1"/>
</dbReference>
<dbReference type="Pfam" id="PF00493">
    <property type="entry name" value="MCM"/>
    <property type="match status" value="1"/>
</dbReference>
<dbReference type="InterPro" id="IPR027417">
    <property type="entry name" value="P-loop_NTPase"/>
</dbReference>
<dbReference type="InterPro" id="IPR033762">
    <property type="entry name" value="MCM_OB"/>
</dbReference>
<evidence type="ECO:0000256" key="10">
    <source>
        <dbReference type="ARBA" id="ARBA00047995"/>
    </source>
</evidence>
<proteinExistence type="inferred from homology"/>
<comment type="subunit">
    <text evidence="12">Component of the MCM2-7 complex.</text>
</comment>
<dbReference type="SMART" id="SM00350">
    <property type="entry name" value="MCM"/>
    <property type="match status" value="1"/>
</dbReference>
<dbReference type="Pfam" id="PF17207">
    <property type="entry name" value="MCM_OB"/>
    <property type="match status" value="1"/>
</dbReference>
<feature type="domain" description="MCM C-terminal AAA(+) ATPase" evidence="14">
    <location>
        <begin position="258"/>
        <end position="464"/>
    </location>
</feature>
<evidence type="ECO:0000256" key="4">
    <source>
        <dbReference type="ARBA" id="ARBA00022741"/>
    </source>
</evidence>
<keyword evidence="8 11" id="KW-0238">DNA-binding</keyword>
<evidence type="ECO:0000313" key="16">
    <source>
        <dbReference type="Proteomes" id="UP001491310"/>
    </source>
</evidence>
<evidence type="ECO:0000259" key="14">
    <source>
        <dbReference type="PROSITE" id="PS50051"/>
    </source>
</evidence>
<gene>
    <name evidence="15" type="ORF">WJX75_008361</name>
</gene>
<dbReference type="Gene3D" id="3.30.1640.10">
    <property type="entry name" value="mini-chromosome maintenance (MCM) complex, chain A, domain 1"/>
    <property type="match status" value="1"/>
</dbReference>
<dbReference type="Pfam" id="PF17855">
    <property type="entry name" value="MCM_lid"/>
    <property type="match status" value="1"/>
</dbReference>
<evidence type="ECO:0000256" key="2">
    <source>
        <dbReference type="ARBA" id="ARBA00008010"/>
    </source>
</evidence>
<keyword evidence="3 12" id="KW-0235">DNA replication</keyword>
<evidence type="ECO:0000256" key="6">
    <source>
        <dbReference type="ARBA" id="ARBA00022806"/>
    </source>
</evidence>
<dbReference type="InterPro" id="IPR003593">
    <property type="entry name" value="AAA+_ATPase"/>
</dbReference>
<comment type="similarity">
    <text evidence="2 11">Belongs to the MCM family.</text>
</comment>
<comment type="caution">
    <text evidence="15">The sequence shown here is derived from an EMBL/GenBank/DDBJ whole genome shotgun (WGS) entry which is preliminary data.</text>
</comment>
<dbReference type="EC" id="3.6.4.12" evidence="12"/>
<dbReference type="Gene3D" id="3.40.50.300">
    <property type="entry name" value="P-loop containing nucleotide triphosphate hydrolases"/>
    <property type="match status" value="1"/>
</dbReference>
<dbReference type="Gene3D" id="2.40.50.140">
    <property type="entry name" value="Nucleic acid-binding proteins"/>
    <property type="match status" value="1"/>
</dbReference>
<organism evidence="15 16">
    <name type="scientific">Coccomyxa subellipsoidea</name>
    <dbReference type="NCBI Taxonomy" id="248742"/>
    <lineage>
        <taxon>Eukaryota</taxon>
        <taxon>Viridiplantae</taxon>
        <taxon>Chlorophyta</taxon>
        <taxon>core chlorophytes</taxon>
        <taxon>Trebouxiophyceae</taxon>
        <taxon>Trebouxiophyceae incertae sedis</taxon>
        <taxon>Coccomyxaceae</taxon>
        <taxon>Coccomyxa</taxon>
    </lineage>
</organism>
<evidence type="ECO:0000256" key="3">
    <source>
        <dbReference type="ARBA" id="ARBA00022705"/>
    </source>
</evidence>
<protein>
    <recommendedName>
        <fullName evidence="12">DNA replication licensing factor MCM3</fullName>
        <ecNumber evidence="12">3.6.4.12</ecNumber>
    </recommendedName>
</protein>
<dbReference type="PROSITE" id="PS00847">
    <property type="entry name" value="MCM_1"/>
    <property type="match status" value="1"/>
</dbReference>
<evidence type="ECO:0000256" key="7">
    <source>
        <dbReference type="ARBA" id="ARBA00022840"/>
    </source>
</evidence>
<dbReference type="EMBL" id="JALJOT010000002">
    <property type="protein sequence ID" value="KAK9917797.1"/>
    <property type="molecule type" value="Genomic_DNA"/>
</dbReference>
<keyword evidence="4 11" id="KW-0547">Nucleotide-binding</keyword>
<dbReference type="SMART" id="SM00382">
    <property type="entry name" value="AAA"/>
    <property type="match status" value="1"/>
</dbReference>
<evidence type="ECO:0000256" key="1">
    <source>
        <dbReference type="ARBA" id="ARBA00004123"/>
    </source>
</evidence>
<keyword evidence="9 12" id="KW-0539">Nucleus</keyword>
<sequence length="797" mass="86495">MDEQAEQRLTLKRNFGDFLDNDHGFGEQLLNNPGECIAPFEEALEELVRNNNQKQLKEHQHVHIGFTGEFGPARVNPRSLSAQYISKLVEVEGIVTKCSLVRPKLVKSVHYAEASGQFTTREYRDVTSNSGLPTGSAYPTRDEDDNILTTEFGLCIYKNHQVITMQELPETAPAGQLPRSAEVIAEDDLVDACKPGDRVAIVGVYKAVPPSANGSINGQFRAVLVATNVKRMVRDAAAAAITVQDIRNVEALAAEPDVLEILARSLAPSIYGHNLIKKALVLLLLGGRERNLANGTHLRGDINCLLVGDPGVAKSQLLRAIMNLAPLAVSTTGRGSSGVGLTAAITHDADTGEKRLEAGAMVLADRGIVCIDEFDKMSDADRVAIHEVMEQQTVTIAKAGIQTSLNARCSVVAAANPLYGSYDKNESLTRNIHLPDSLLSRFDLLFVVLDNLSSQRDREIGAHVLGQHRYRPPGDDGKSGHTFARFEDDLEMEEAEEDDEDRDPQADMYAKYDACLHGPRAEGDHPPLSMHFLKKFFSVIRRRASEIELTGEAMEAIGDFYAELRSRSEESALPVTVRTLETVIRLSTAAAKARLSKGVEVRDVDVAKGILTAILEGHVEGLADTEDMEYDDDADEDQGGQNRHRRRASVGRARPRAAQNLPQKRLARDGGENDDADSDVADADRAGPSGAAGPSHDADAPGPSEPAPRRVAMAARHVATLDVLLKEMLTERSTAAAAAPFTVADVMARLARTNLSFPEDAVVQAIKDASDRFEADPDCGAPPIMWDDATDTFVDMS</sequence>
<dbReference type="InterPro" id="IPR008046">
    <property type="entry name" value="Mcm3"/>
</dbReference>
<dbReference type="PANTHER" id="PTHR11630">
    <property type="entry name" value="DNA REPLICATION LICENSING FACTOR MCM FAMILY MEMBER"/>
    <property type="match status" value="1"/>
</dbReference>
<dbReference type="InterPro" id="IPR012340">
    <property type="entry name" value="NA-bd_OB-fold"/>
</dbReference>
<evidence type="ECO:0000256" key="9">
    <source>
        <dbReference type="ARBA" id="ARBA00023242"/>
    </source>
</evidence>
<evidence type="ECO:0000256" key="5">
    <source>
        <dbReference type="ARBA" id="ARBA00022801"/>
    </source>
</evidence>
<dbReference type="Proteomes" id="UP001491310">
    <property type="component" value="Unassembled WGS sequence"/>
</dbReference>
<dbReference type="PRINTS" id="PR01659">
    <property type="entry name" value="MCMPROTEIN3"/>
</dbReference>
<dbReference type="SUPFAM" id="SSF52540">
    <property type="entry name" value="P-loop containing nucleoside triphosphate hydrolases"/>
    <property type="match status" value="1"/>
</dbReference>
<name>A0ABR2Z0U6_9CHLO</name>
<reference evidence="15 16" key="1">
    <citation type="journal article" date="2024" name="Nat. Commun.">
        <title>Phylogenomics reveals the evolutionary origins of lichenization in chlorophyte algae.</title>
        <authorList>
            <person name="Puginier C."/>
            <person name="Libourel C."/>
            <person name="Otte J."/>
            <person name="Skaloud P."/>
            <person name="Haon M."/>
            <person name="Grisel S."/>
            <person name="Petersen M."/>
            <person name="Berrin J.G."/>
            <person name="Delaux P.M."/>
            <person name="Dal Grande F."/>
            <person name="Keller J."/>
        </authorList>
    </citation>
    <scope>NUCLEOTIDE SEQUENCE [LARGE SCALE GENOMIC DNA]</scope>
    <source>
        <strain evidence="15 16">SAG 216-7</strain>
    </source>
</reference>
<keyword evidence="7 11" id="KW-0067">ATP-binding</keyword>
<dbReference type="SUPFAM" id="SSF50249">
    <property type="entry name" value="Nucleic acid-binding proteins"/>
    <property type="match status" value="1"/>
</dbReference>
<keyword evidence="5 12" id="KW-0378">Hydrolase</keyword>
<accession>A0ABR2Z0U6</accession>
<keyword evidence="6 12" id="KW-0347">Helicase</keyword>
<feature type="compositionally biased region" description="Basic residues" evidence="13">
    <location>
        <begin position="642"/>
        <end position="655"/>
    </location>
</feature>
<dbReference type="PRINTS" id="PR01657">
    <property type="entry name" value="MCMFAMILY"/>
</dbReference>
<comment type="function">
    <text evidence="12">Acts as component of the MCM2-7 complex (MCM complex) which is the replicative helicase essential for 'once per cell cycle' DNA replication initiation and elongation in eukaryotic cells. The active ATPase sites in the MCM2-7 ring are formed through the interaction surfaces of two neighboring subunits such that a critical structure of a conserved arginine finger motif is provided in trans relative to the ATP-binding site of the Walker A box of the adjacent subunit. The six ATPase active sites, however, are likely to contribute differentially to the complex helicase activity.</text>
</comment>
<dbReference type="InterPro" id="IPR031327">
    <property type="entry name" value="MCM"/>
</dbReference>
<dbReference type="InterPro" id="IPR018525">
    <property type="entry name" value="MCM_CS"/>
</dbReference>
<comment type="subcellular location">
    <subcellularLocation>
        <location evidence="1 12">Nucleus</location>
    </subcellularLocation>
</comment>
<evidence type="ECO:0000256" key="11">
    <source>
        <dbReference type="RuleBase" id="RU004070"/>
    </source>
</evidence>
<dbReference type="PANTHER" id="PTHR11630:SF46">
    <property type="entry name" value="DNA REPLICATION LICENSING FACTOR MCM3-RELATED"/>
    <property type="match status" value="1"/>
</dbReference>
<feature type="region of interest" description="Disordered" evidence="13">
    <location>
        <begin position="630"/>
        <end position="708"/>
    </location>
</feature>
<keyword evidence="16" id="KW-1185">Reference proteome</keyword>
<dbReference type="InterPro" id="IPR001208">
    <property type="entry name" value="MCM_dom"/>
</dbReference>
<dbReference type="InterPro" id="IPR041562">
    <property type="entry name" value="MCM_lid"/>
</dbReference>
<evidence type="ECO:0000256" key="13">
    <source>
        <dbReference type="SAM" id="MobiDB-lite"/>
    </source>
</evidence>
<dbReference type="PROSITE" id="PS50051">
    <property type="entry name" value="MCM_2"/>
    <property type="match status" value="1"/>
</dbReference>
<feature type="compositionally biased region" description="Acidic residues" evidence="13">
    <location>
        <begin position="672"/>
        <end position="681"/>
    </location>
</feature>
<evidence type="ECO:0000313" key="15">
    <source>
        <dbReference type="EMBL" id="KAK9917797.1"/>
    </source>
</evidence>
<evidence type="ECO:0000256" key="12">
    <source>
        <dbReference type="RuleBase" id="RU368061"/>
    </source>
</evidence>
<evidence type="ECO:0000256" key="8">
    <source>
        <dbReference type="ARBA" id="ARBA00023125"/>
    </source>
</evidence>
<comment type="catalytic activity">
    <reaction evidence="10 12">
        <text>ATP + H2O = ADP + phosphate + H(+)</text>
        <dbReference type="Rhea" id="RHEA:13065"/>
        <dbReference type="ChEBI" id="CHEBI:15377"/>
        <dbReference type="ChEBI" id="CHEBI:15378"/>
        <dbReference type="ChEBI" id="CHEBI:30616"/>
        <dbReference type="ChEBI" id="CHEBI:43474"/>
        <dbReference type="ChEBI" id="CHEBI:456216"/>
        <dbReference type="EC" id="3.6.4.12"/>
    </reaction>
</comment>